<proteinExistence type="predicted"/>
<protein>
    <submittedName>
        <fullName evidence="1">Uncharacterized protein</fullName>
    </submittedName>
</protein>
<reference evidence="1 2" key="1">
    <citation type="journal article" date="2022" name="bioRxiv">
        <title>The genome of the oomycete Peronosclerospora sorghi, a cosmopolitan pathogen of maize and sorghum, is inflated with dispersed pseudogenes.</title>
        <authorList>
            <person name="Fletcher K."/>
            <person name="Martin F."/>
            <person name="Isakeit T."/>
            <person name="Cavanaugh K."/>
            <person name="Magill C."/>
            <person name="Michelmore R."/>
        </authorList>
    </citation>
    <scope>NUCLEOTIDE SEQUENCE [LARGE SCALE GENOMIC DNA]</scope>
    <source>
        <strain evidence="1">P6</strain>
    </source>
</reference>
<name>A0ACC0W2C9_9STRA</name>
<dbReference type="EMBL" id="CM047583">
    <property type="protein sequence ID" value="KAI9912907.1"/>
    <property type="molecule type" value="Genomic_DNA"/>
</dbReference>
<organism evidence="1 2">
    <name type="scientific">Peronosclerospora sorghi</name>
    <dbReference type="NCBI Taxonomy" id="230839"/>
    <lineage>
        <taxon>Eukaryota</taxon>
        <taxon>Sar</taxon>
        <taxon>Stramenopiles</taxon>
        <taxon>Oomycota</taxon>
        <taxon>Peronosporomycetes</taxon>
        <taxon>Peronosporales</taxon>
        <taxon>Peronosporaceae</taxon>
        <taxon>Peronosclerospora</taxon>
    </lineage>
</organism>
<evidence type="ECO:0000313" key="2">
    <source>
        <dbReference type="Proteomes" id="UP001163321"/>
    </source>
</evidence>
<sequence length="405" mass="45580">MPCTCLKITQVRARVAMKCCEDVANVRCQESVEKPCWNVQSCGAKVTVPGTMAATSRSLIFVKLVKKGIPSDCPECSSSGLDAAIKDSQRILSSKKLHLGAPAAARILPAMDRVTHIDMNPSIIREFLIRKMKLLNRFKESLDSSALWMNPLFRPVEFFVVVLNGKLLAQSIEKFEMKDFGSSYTFNDIEVIEATQANFKRVLRNERVSILFDYVDTVKRLVNPVDLPKTIGKNVRNWVARQLSHGYDAFYREKTQGEVGSWIICPPYAMFPVYRVDVNDTNRSKILQCLPEGTQGQQPPLKIRFTNPHSAETGEELKVVAVAPKPSIMSEGDFEQLRLLVRSVSPLLEKINVWHPWEWKSLSTGAADAIPQRTETTLASKLSFIPSRVANMDITIVGIWWTQVH</sequence>
<accession>A0ACC0W2C9</accession>
<dbReference type="Proteomes" id="UP001163321">
    <property type="component" value="Chromosome 4"/>
</dbReference>
<keyword evidence="2" id="KW-1185">Reference proteome</keyword>
<gene>
    <name evidence="1" type="ORF">PsorP6_006358</name>
</gene>
<evidence type="ECO:0000313" key="1">
    <source>
        <dbReference type="EMBL" id="KAI9912907.1"/>
    </source>
</evidence>
<comment type="caution">
    <text evidence="1">The sequence shown here is derived from an EMBL/GenBank/DDBJ whole genome shotgun (WGS) entry which is preliminary data.</text>
</comment>